<dbReference type="RefSeq" id="WP_173041130.1">
    <property type="nucleotide sequence ID" value="NZ_AP022870.1"/>
</dbReference>
<evidence type="ECO:0000313" key="1">
    <source>
        <dbReference type="EMBL" id="BCB81202.1"/>
    </source>
</evidence>
<dbReference type="KEGG" id="pfla:Pflav_076120"/>
<organism evidence="1 2">
    <name type="scientific">Phytohabitans flavus</name>
    <dbReference type="NCBI Taxonomy" id="1076124"/>
    <lineage>
        <taxon>Bacteria</taxon>
        <taxon>Bacillati</taxon>
        <taxon>Actinomycetota</taxon>
        <taxon>Actinomycetes</taxon>
        <taxon>Micromonosporales</taxon>
        <taxon>Micromonosporaceae</taxon>
    </lineage>
</organism>
<sequence>MVSHQRQAYPWIEPSSTKTDAKYRVTADGQIRLVYVVDRRERALLTTDQHPRLVKLVAQAKSERSEPPSGVFYINEWRHVLVKAGGGTWYAGRYDPFLEFDLDGTRISPIASGHLSPGDRWTGPRVGVKYTLNATGDDVYCRRQIRPGRVRDEYLSDYLASASEVVRGWSRYKRAGGSIYINEARELFAPVGTDVVSYTYLGRVPIDSWFPRPDVGDEY</sequence>
<evidence type="ECO:0000313" key="2">
    <source>
        <dbReference type="Proteomes" id="UP000502508"/>
    </source>
</evidence>
<accession>A0A6F8Y512</accession>
<protein>
    <submittedName>
        <fullName evidence="1">Uncharacterized protein</fullName>
    </submittedName>
</protein>
<name>A0A6F8Y512_9ACTN</name>
<reference evidence="1 2" key="1">
    <citation type="submission" date="2020-03" db="EMBL/GenBank/DDBJ databases">
        <title>Whole genome shotgun sequence of Phytohabitans flavus NBRC 107702.</title>
        <authorList>
            <person name="Komaki H."/>
            <person name="Tamura T."/>
        </authorList>
    </citation>
    <scope>NUCLEOTIDE SEQUENCE [LARGE SCALE GENOMIC DNA]</scope>
    <source>
        <strain evidence="1 2">NBRC 107702</strain>
    </source>
</reference>
<gene>
    <name evidence="1" type="ORF">Pflav_076120</name>
</gene>
<proteinExistence type="predicted"/>
<dbReference type="EMBL" id="AP022870">
    <property type="protein sequence ID" value="BCB81202.1"/>
    <property type="molecule type" value="Genomic_DNA"/>
</dbReference>
<keyword evidence="2" id="KW-1185">Reference proteome</keyword>
<dbReference type="Proteomes" id="UP000502508">
    <property type="component" value="Chromosome"/>
</dbReference>
<dbReference type="AlphaFoldDB" id="A0A6F8Y512"/>
<reference evidence="1 2" key="2">
    <citation type="submission" date="2020-03" db="EMBL/GenBank/DDBJ databases">
        <authorList>
            <person name="Ichikawa N."/>
            <person name="Kimura A."/>
            <person name="Kitahashi Y."/>
            <person name="Uohara A."/>
        </authorList>
    </citation>
    <scope>NUCLEOTIDE SEQUENCE [LARGE SCALE GENOMIC DNA]</scope>
    <source>
        <strain evidence="1 2">NBRC 107702</strain>
    </source>
</reference>